<dbReference type="Pfam" id="PF24626">
    <property type="entry name" value="SH3_Tf2-1"/>
    <property type="match status" value="1"/>
</dbReference>
<gene>
    <name evidence="2" type="ORF">MTR67_030537</name>
</gene>
<protein>
    <recommendedName>
        <fullName evidence="1">Tf2-1-like SH3-like domain-containing protein</fullName>
    </recommendedName>
</protein>
<proteinExistence type="predicted"/>
<dbReference type="AlphaFoldDB" id="A0AAF0R660"/>
<dbReference type="PANTHER" id="PTHR46148">
    <property type="entry name" value="CHROMO DOMAIN-CONTAINING PROTEIN"/>
    <property type="match status" value="1"/>
</dbReference>
<dbReference type="Proteomes" id="UP001234989">
    <property type="component" value="Chromosome 7"/>
</dbReference>
<evidence type="ECO:0000313" key="2">
    <source>
        <dbReference type="EMBL" id="WMV37152.1"/>
    </source>
</evidence>
<evidence type="ECO:0000259" key="1">
    <source>
        <dbReference type="Pfam" id="PF24626"/>
    </source>
</evidence>
<reference evidence="2" key="1">
    <citation type="submission" date="2023-08" db="EMBL/GenBank/DDBJ databases">
        <title>A de novo genome assembly of Solanum verrucosum Schlechtendal, a Mexican diploid species geographically isolated from the other diploid A-genome species in potato relatives.</title>
        <authorList>
            <person name="Hosaka K."/>
        </authorList>
    </citation>
    <scope>NUCLEOTIDE SEQUENCE</scope>
    <source>
        <tissue evidence="2">Young leaves</tissue>
    </source>
</reference>
<name>A0AAF0R660_SOLVR</name>
<dbReference type="EMBL" id="CP133618">
    <property type="protein sequence ID" value="WMV37152.1"/>
    <property type="molecule type" value="Genomic_DNA"/>
</dbReference>
<feature type="domain" description="Tf2-1-like SH3-like" evidence="1">
    <location>
        <begin position="3"/>
        <end position="68"/>
    </location>
</feature>
<keyword evidence="3" id="KW-1185">Reference proteome</keyword>
<evidence type="ECO:0000313" key="3">
    <source>
        <dbReference type="Proteomes" id="UP001234989"/>
    </source>
</evidence>
<dbReference type="PANTHER" id="PTHR46148:SF57">
    <property type="entry name" value="OS12G0499874 PROTEIN"/>
    <property type="match status" value="1"/>
</dbReference>
<accession>A0AAF0R660</accession>
<sequence length="100" mass="11352">MEGDHVWLKVLPMTGVMRFGKKDKLSSRSIDPFEIFGQIGEVSYNLALPPSLSPVYPVFNVSMLREYVLDEPYVISLDLVVFGSNLTFEQEPIAMLDRQV</sequence>
<dbReference type="InterPro" id="IPR056924">
    <property type="entry name" value="SH3_Tf2-1"/>
</dbReference>
<organism evidence="2 3">
    <name type="scientific">Solanum verrucosum</name>
    <dbReference type="NCBI Taxonomy" id="315347"/>
    <lineage>
        <taxon>Eukaryota</taxon>
        <taxon>Viridiplantae</taxon>
        <taxon>Streptophyta</taxon>
        <taxon>Embryophyta</taxon>
        <taxon>Tracheophyta</taxon>
        <taxon>Spermatophyta</taxon>
        <taxon>Magnoliopsida</taxon>
        <taxon>eudicotyledons</taxon>
        <taxon>Gunneridae</taxon>
        <taxon>Pentapetalae</taxon>
        <taxon>asterids</taxon>
        <taxon>lamiids</taxon>
        <taxon>Solanales</taxon>
        <taxon>Solanaceae</taxon>
        <taxon>Solanoideae</taxon>
        <taxon>Solaneae</taxon>
        <taxon>Solanum</taxon>
    </lineage>
</organism>